<accession>A0A974A2X5</accession>
<gene>
    <name evidence="1" type="ORF">HAP48_026465</name>
</gene>
<name>A0A974A2X5_9BRAD</name>
<organism evidence="1">
    <name type="scientific">Bradyrhizobium septentrionale</name>
    <dbReference type="NCBI Taxonomy" id="1404411"/>
    <lineage>
        <taxon>Bacteria</taxon>
        <taxon>Pseudomonadati</taxon>
        <taxon>Pseudomonadota</taxon>
        <taxon>Alphaproteobacteria</taxon>
        <taxon>Hyphomicrobiales</taxon>
        <taxon>Nitrobacteraceae</taxon>
        <taxon>Bradyrhizobium</taxon>
    </lineage>
</organism>
<dbReference type="RefSeq" id="WP_166205760.1">
    <property type="nucleotide sequence ID" value="NZ_CP088285.1"/>
</dbReference>
<proteinExistence type="predicted"/>
<comment type="caution">
    <text evidence="1">The sequence shown here is derived from an EMBL/GenBank/DDBJ whole genome shotgun (WGS) entry which is preliminary data.</text>
</comment>
<evidence type="ECO:0000313" key="1">
    <source>
        <dbReference type="EMBL" id="NVI46438.1"/>
    </source>
</evidence>
<dbReference type="AlphaFoldDB" id="A0A974A2X5"/>
<protein>
    <submittedName>
        <fullName evidence="1">Uncharacterized protein</fullName>
    </submittedName>
</protein>
<dbReference type="EMBL" id="JAAOLE020000001">
    <property type="protein sequence ID" value="NVI46438.1"/>
    <property type="molecule type" value="Genomic_DNA"/>
</dbReference>
<sequence>MSEKPELCYVVVPGNEPGNRIGIVKRGEAGYYLTDFDNDEVPMSAVEEAVDELNDRLGVTAEEAMRMKSGSMFGWDTPAARE</sequence>
<reference evidence="1" key="1">
    <citation type="submission" date="2020-06" db="EMBL/GenBank/DDBJ databases">
        <title>Whole Genome Sequence of Bradyrhizobium sp. Strain 1S1.</title>
        <authorList>
            <person name="Bromfield E.S.P."/>
            <person name="Cloutier S."/>
        </authorList>
    </citation>
    <scope>NUCLEOTIDE SEQUENCE [LARGE SCALE GENOMIC DNA]</scope>
    <source>
        <strain evidence="1">1S1</strain>
    </source>
</reference>